<dbReference type="Pfam" id="PF01546">
    <property type="entry name" value="Peptidase_M20"/>
    <property type="match status" value="1"/>
</dbReference>
<organism evidence="4 5">
    <name type="scientific">Phyllobacterium bourgognense</name>
    <dbReference type="NCBI Taxonomy" id="314236"/>
    <lineage>
        <taxon>Bacteria</taxon>
        <taxon>Pseudomonadati</taxon>
        <taxon>Pseudomonadota</taxon>
        <taxon>Alphaproteobacteria</taxon>
        <taxon>Hyphomicrobiales</taxon>
        <taxon>Phyllobacteriaceae</taxon>
        <taxon>Phyllobacterium</taxon>
    </lineage>
</organism>
<evidence type="ECO:0000313" key="4">
    <source>
        <dbReference type="EMBL" id="RCW81854.1"/>
    </source>
</evidence>
<dbReference type="PANTHER" id="PTHR11014">
    <property type="entry name" value="PEPTIDASE M20 FAMILY MEMBER"/>
    <property type="match status" value="1"/>
</dbReference>
<dbReference type="Pfam" id="PF07687">
    <property type="entry name" value="M20_dimer"/>
    <property type="match status" value="1"/>
</dbReference>
<dbReference type="GO" id="GO:0050118">
    <property type="term" value="F:N-acetyldiaminopimelate deacetylase activity"/>
    <property type="evidence" value="ECO:0007669"/>
    <property type="project" value="UniProtKB-ARBA"/>
</dbReference>
<dbReference type="InterPro" id="IPR017439">
    <property type="entry name" value="Amidohydrolase"/>
</dbReference>
<dbReference type="OrthoDB" id="9777385at2"/>
<feature type="binding site" evidence="2">
    <location>
        <position position="356"/>
    </location>
    <ligand>
        <name>Mn(2+)</name>
        <dbReference type="ChEBI" id="CHEBI:29035"/>
        <label>2</label>
    </ligand>
</feature>
<evidence type="ECO:0000259" key="3">
    <source>
        <dbReference type="Pfam" id="PF07687"/>
    </source>
</evidence>
<feature type="domain" description="Peptidase M20 dimerisation" evidence="3">
    <location>
        <begin position="185"/>
        <end position="281"/>
    </location>
</feature>
<dbReference type="GO" id="GO:0046872">
    <property type="term" value="F:metal ion binding"/>
    <property type="evidence" value="ECO:0007669"/>
    <property type="project" value="UniProtKB-KW"/>
</dbReference>
<dbReference type="PIRSF" id="PIRSF005962">
    <property type="entry name" value="Pept_M20D_amidohydro"/>
    <property type="match status" value="1"/>
</dbReference>
<dbReference type="Gene3D" id="3.30.70.360">
    <property type="match status" value="1"/>
</dbReference>
<dbReference type="GO" id="GO:0019877">
    <property type="term" value="P:diaminopimelate biosynthetic process"/>
    <property type="evidence" value="ECO:0007669"/>
    <property type="project" value="UniProtKB-ARBA"/>
</dbReference>
<feature type="binding site" evidence="2">
    <location>
        <position position="135"/>
    </location>
    <ligand>
        <name>Mn(2+)</name>
        <dbReference type="ChEBI" id="CHEBI:29035"/>
        <label>2</label>
    </ligand>
</feature>
<dbReference type="RefSeq" id="WP_114430899.1">
    <property type="nucleotide sequence ID" value="NZ_QPJM01000009.1"/>
</dbReference>
<name>A0A368YUK5_9HYPH</name>
<dbReference type="SUPFAM" id="SSF53187">
    <property type="entry name" value="Zn-dependent exopeptidases"/>
    <property type="match status" value="1"/>
</dbReference>
<reference evidence="4 5" key="1">
    <citation type="submission" date="2018-07" db="EMBL/GenBank/DDBJ databases">
        <title>Genomic Encyclopedia of Type Strains, Phase III (KMG-III): the genomes of soil and plant-associated and newly described type strains.</title>
        <authorList>
            <person name="Whitman W."/>
        </authorList>
    </citation>
    <scope>NUCLEOTIDE SEQUENCE [LARGE SCALE GENOMIC DNA]</scope>
    <source>
        <strain evidence="4 5">31-25a</strain>
    </source>
</reference>
<keyword evidence="2" id="KW-0479">Metal-binding</keyword>
<dbReference type="InterPro" id="IPR002933">
    <property type="entry name" value="Peptidase_M20"/>
</dbReference>
<dbReference type="FunFam" id="3.30.70.360:FF:000001">
    <property type="entry name" value="N-acetyldiaminopimelate deacetylase"/>
    <property type="match status" value="1"/>
</dbReference>
<dbReference type="CDD" id="cd05666">
    <property type="entry name" value="M20_Acy1-like"/>
    <property type="match status" value="1"/>
</dbReference>
<accession>A0A368YUK5</accession>
<dbReference type="InterPro" id="IPR036264">
    <property type="entry name" value="Bact_exopeptidase_dim_dom"/>
</dbReference>
<dbReference type="SUPFAM" id="SSF55031">
    <property type="entry name" value="Bacterial exopeptidase dimerisation domain"/>
    <property type="match status" value="1"/>
</dbReference>
<feature type="binding site" evidence="2">
    <location>
        <position position="101"/>
    </location>
    <ligand>
        <name>Mn(2+)</name>
        <dbReference type="ChEBI" id="CHEBI:29035"/>
        <label>2</label>
    </ligand>
</feature>
<comment type="caution">
    <text evidence="4">The sequence shown here is derived from an EMBL/GenBank/DDBJ whole genome shotgun (WGS) entry which is preliminary data.</text>
</comment>
<feature type="binding site" evidence="2">
    <location>
        <position position="103"/>
    </location>
    <ligand>
        <name>Mn(2+)</name>
        <dbReference type="ChEBI" id="CHEBI:29035"/>
        <label>2</label>
    </ligand>
</feature>
<dbReference type="Gene3D" id="3.40.630.10">
    <property type="entry name" value="Zn peptidases"/>
    <property type="match status" value="1"/>
</dbReference>
<dbReference type="Proteomes" id="UP000253324">
    <property type="component" value="Unassembled WGS sequence"/>
</dbReference>
<sequence length="384" mass="41021">MQRLTIPVETIQKAVEWRHFLHSIPELAYKELQTSAFVAEKLSGFGLSVEAGFAGTGVVASLTKGSSGRTIGLRADMDALPINETADLAYRSTRLGTMHACGHDGHMAMLLTTASLAEGIDFDGTVRFIFQPAEENEGGARRMIEDGILERLPVEAIYGLHNWPQLPPGEFVAGPGPIMAAFSIFDIEIRGRGAHGAMPHEGIDPIVAGCAVVSALQSVVSRNVSPLDTAVLSVTQIHAGDAYNVIPERAVIRGTGRWFSKDAGDKLEARLRTVANNIAAAHDCVATISYERRYPVTSNEALAAGTARLAAGRAGLRVIEAAPSMASEDFAFMLEAVPGAYGWIGSGKDGVNPGLHSPLFDFNDTIIPDGVAYWVRLIETELQD</sequence>
<dbReference type="EMBL" id="QPJM01000009">
    <property type="protein sequence ID" value="RCW81854.1"/>
    <property type="molecule type" value="Genomic_DNA"/>
</dbReference>
<comment type="cofactor">
    <cofactor evidence="2">
        <name>Mn(2+)</name>
        <dbReference type="ChEBI" id="CHEBI:29035"/>
    </cofactor>
    <text evidence="2">The Mn(2+) ion enhances activity.</text>
</comment>
<evidence type="ECO:0000313" key="5">
    <source>
        <dbReference type="Proteomes" id="UP000253324"/>
    </source>
</evidence>
<evidence type="ECO:0000256" key="1">
    <source>
        <dbReference type="ARBA" id="ARBA00022801"/>
    </source>
</evidence>
<protein>
    <submittedName>
        <fullName evidence="4">Hippurate hydrolase</fullName>
    </submittedName>
</protein>
<keyword evidence="2" id="KW-0464">Manganese</keyword>
<proteinExistence type="predicted"/>
<evidence type="ECO:0000256" key="2">
    <source>
        <dbReference type="PIRSR" id="PIRSR005962-1"/>
    </source>
</evidence>
<keyword evidence="5" id="KW-1185">Reference proteome</keyword>
<keyword evidence="1 4" id="KW-0378">Hydrolase</keyword>
<gene>
    <name evidence="4" type="ORF">C7476_10936</name>
</gene>
<dbReference type="AlphaFoldDB" id="A0A368YUK5"/>
<feature type="binding site" evidence="2">
    <location>
        <position position="161"/>
    </location>
    <ligand>
        <name>Mn(2+)</name>
        <dbReference type="ChEBI" id="CHEBI:29035"/>
        <label>2</label>
    </ligand>
</feature>
<dbReference type="InterPro" id="IPR011650">
    <property type="entry name" value="Peptidase_M20_dimer"/>
</dbReference>
<dbReference type="PANTHER" id="PTHR11014:SF63">
    <property type="entry name" value="METALLOPEPTIDASE, PUTATIVE (AFU_ORTHOLOGUE AFUA_6G09600)-RELATED"/>
    <property type="match status" value="1"/>
</dbReference>
<dbReference type="NCBIfam" id="TIGR01891">
    <property type="entry name" value="amidohydrolases"/>
    <property type="match status" value="1"/>
</dbReference>